<protein>
    <submittedName>
        <fullName evidence="3">TlpA family protein disulfide reductase</fullName>
    </submittedName>
</protein>
<dbReference type="Gene3D" id="3.40.30.10">
    <property type="entry name" value="Glutaredoxin"/>
    <property type="match status" value="1"/>
</dbReference>
<feature type="domain" description="Thioredoxin" evidence="2">
    <location>
        <begin position="222"/>
        <end position="358"/>
    </location>
</feature>
<dbReference type="GO" id="GO:0016209">
    <property type="term" value="F:antioxidant activity"/>
    <property type="evidence" value="ECO:0007669"/>
    <property type="project" value="InterPro"/>
</dbReference>
<feature type="signal peptide" evidence="1">
    <location>
        <begin position="1"/>
        <end position="20"/>
    </location>
</feature>
<proteinExistence type="predicted"/>
<dbReference type="InterPro" id="IPR000866">
    <property type="entry name" value="AhpC/TSA"/>
</dbReference>
<feature type="chain" id="PRO_5032962417" evidence="1">
    <location>
        <begin position="21"/>
        <end position="358"/>
    </location>
</feature>
<keyword evidence="4" id="KW-1185">Reference proteome</keyword>
<gene>
    <name evidence="3" type="ORF">HHL09_22615</name>
</gene>
<evidence type="ECO:0000313" key="3">
    <source>
        <dbReference type="EMBL" id="QJE98458.1"/>
    </source>
</evidence>
<evidence type="ECO:0000313" key="4">
    <source>
        <dbReference type="Proteomes" id="UP000501812"/>
    </source>
</evidence>
<dbReference type="PANTHER" id="PTHR42852">
    <property type="entry name" value="THIOL:DISULFIDE INTERCHANGE PROTEIN DSBE"/>
    <property type="match status" value="1"/>
</dbReference>
<evidence type="ECO:0000256" key="1">
    <source>
        <dbReference type="SAM" id="SignalP"/>
    </source>
</evidence>
<dbReference type="CDD" id="cd02966">
    <property type="entry name" value="TlpA_like_family"/>
    <property type="match status" value="1"/>
</dbReference>
<dbReference type="PROSITE" id="PS51352">
    <property type="entry name" value="THIOREDOXIN_2"/>
    <property type="match status" value="1"/>
</dbReference>
<dbReference type="KEGG" id="luo:HHL09_22615"/>
<name>A0A858RPY4_9BACT</name>
<dbReference type="RefSeq" id="WP_169456944.1">
    <property type="nucleotide sequence ID" value="NZ_CP051774.1"/>
</dbReference>
<dbReference type="EMBL" id="CP051774">
    <property type="protein sequence ID" value="QJE98458.1"/>
    <property type="molecule type" value="Genomic_DNA"/>
</dbReference>
<keyword evidence="1" id="KW-0732">Signal</keyword>
<reference evidence="3 4" key="1">
    <citation type="submission" date="2020-04" db="EMBL/GenBank/DDBJ databases">
        <title>Luteolibacter sp. G-1-1-1 isolated from soil.</title>
        <authorList>
            <person name="Dahal R.H."/>
        </authorList>
    </citation>
    <scope>NUCLEOTIDE SEQUENCE [LARGE SCALE GENOMIC DNA]</scope>
    <source>
        <strain evidence="3 4">G-1-1-1</strain>
    </source>
</reference>
<dbReference type="InterPro" id="IPR036249">
    <property type="entry name" value="Thioredoxin-like_sf"/>
</dbReference>
<dbReference type="GO" id="GO:0016491">
    <property type="term" value="F:oxidoreductase activity"/>
    <property type="evidence" value="ECO:0007669"/>
    <property type="project" value="InterPro"/>
</dbReference>
<dbReference type="AlphaFoldDB" id="A0A858RPY4"/>
<dbReference type="SUPFAM" id="SSF52833">
    <property type="entry name" value="Thioredoxin-like"/>
    <property type="match status" value="1"/>
</dbReference>
<dbReference type="Proteomes" id="UP000501812">
    <property type="component" value="Chromosome"/>
</dbReference>
<dbReference type="InterPro" id="IPR050553">
    <property type="entry name" value="Thioredoxin_ResA/DsbE_sf"/>
</dbReference>
<accession>A0A858RPY4</accession>
<evidence type="ECO:0000259" key="2">
    <source>
        <dbReference type="PROSITE" id="PS51352"/>
    </source>
</evidence>
<dbReference type="InterPro" id="IPR013766">
    <property type="entry name" value="Thioredoxin_domain"/>
</dbReference>
<dbReference type="PANTHER" id="PTHR42852:SF13">
    <property type="entry name" value="PROTEIN DIPZ"/>
    <property type="match status" value="1"/>
</dbReference>
<sequence length="358" mass="39339">MRFSLLLAPAAVAIVAPAFAGPAEQAHEISSNYDRDFKLWVLKLNVAPTAEERNKIALERPDTAAAVKKMWAILQPNLSQPWALEPAAWLLRNSGKLVTRDEVGNAKPMMAEAAIAIREAILKNHMANKDLGPLCLALVASNDGGALPFLERVEKESPNKQVQGVAALSVAMILKNLSDEPEVMRRRLTMLRKAIIESSDVEISGVSVAKLAEDELYIIQYLSKGRQAPDLQGVGSGGQPMKLSDYHGKVVVLLFWRSEEGNNELLLEMVRNMRERFTGKPFEVVGVSRDSKEVLRSMQAGGEIAWPNFSDPENKLGAEFRVAGWPLAYVLDGDRRIHYVGAMGSFVELTAAAVLEEK</sequence>
<organism evidence="3 4">
    <name type="scientific">Luteolibacter luteus</name>
    <dbReference type="NCBI Taxonomy" id="2728835"/>
    <lineage>
        <taxon>Bacteria</taxon>
        <taxon>Pseudomonadati</taxon>
        <taxon>Verrucomicrobiota</taxon>
        <taxon>Verrucomicrobiia</taxon>
        <taxon>Verrucomicrobiales</taxon>
        <taxon>Verrucomicrobiaceae</taxon>
        <taxon>Luteolibacter</taxon>
    </lineage>
</organism>
<dbReference type="Pfam" id="PF00578">
    <property type="entry name" value="AhpC-TSA"/>
    <property type="match status" value="1"/>
</dbReference>